<dbReference type="InterPro" id="IPR039131">
    <property type="entry name" value="NDUFAF1"/>
</dbReference>
<dbReference type="GO" id="GO:0010257">
    <property type="term" value="P:NADH dehydrogenase complex assembly"/>
    <property type="evidence" value="ECO:0007669"/>
    <property type="project" value="TreeGrafter"/>
</dbReference>
<evidence type="ECO:0000256" key="3">
    <source>
        <dbReference type="ARBA" id="ARBA00023128"/>
    </source>
</evidence>
<keyword evidence="7" id="KW-1185">Reference proteome</keyword>
<dbReference type="Proteomes" id="UP000070444">
    <property type="component" value="Unassembled WGS sequence"/>
</dbReference>
<evidence type="ECO:0000256" key="4">
    <source>
        <dbReference type="ARBA" id="ARBA00023186"/>
    </source>
</evidence>
<dbReference type="PANTHER" id="PTHR13194">
    <property type="entry name" value="COMPLEX I INTERMEDIATE-ASSOCIATED PROTEIN 30"/>
    <property type="match status" value="1"/>
</dbReference>
<evidence type="ECO:0000256" key="2">
    <source>
        <dbReference type="ARBA" id="ARBA00007884"/>
    </source>
</evidence>
<sequence>MSLLNHFLSRYTKNFKSTLNKVKHFDDIIDWRKEFTLTEFKKEEDTKDWLVGCDRDIGGKSEANLVYTKNNTGLFTGFTSNHLPEHLEIKVHGYAALRTKDDLFSDDCLDTSPFRYLLLRVKGDHRKYMVNIQTDGIIQTDIYQHRLFLKTPNQWENVLIPFNDFTLTNDGNLEPNQTRMFREKVKTVGIGLIDRQEGEFNLEIESIKCFNTEYSDGDVDKLPETPITI</sequence>
<protein>
    <submittedName>
        <fullName evidence="6">CIA30-domain-containing protein</fullName>
    </submittedName>
</protein>
<dbReference type="OMA" id="WIKAVAQ"/>
<keyword evidence="3" id="KW-0496">Mitochondrion</keyword>
<dbReference type="OrthoDB" id="42561at2759"/>
<dbReference type="GO" id="GO:0051082">
    <property type="term" value="F:unfolded protein binding"/>
    <property type="evidence" value="ECO:0007669"/>
    <property type="project" value="TreeGrafter"/>
</dbReference>
<dbReference type="GO" id="GO:0005739">
    <property type="term" value="C:mitochondrion"/>
    <property type="evidence" value="ECO:0007669"/>
    <property type="project" value="UniProtKB-SubCell"/>
</dbReference>
<gene>
    <name evidence="6" type="ORF">CONCODRAFT_16441</name>
</gene>
<keyword evidence="4" id="KW-0143">Chaperone</keyword>
<dbReference type="Pfam" id="PF08547">
    <property type="entry name" value="CIA30"/>
    <property type="match status" value="1"/>
</dbReference>
<organism evidence="6 7">
    <name type="scientific">Conidiobolus coronatus (strain ATCC 28846 / CBS 209.66 / NRRL 28638)</name>
    <name type="common">Delacroixia coronata</name>
    <dbReference type="NCBI Taxonomy" id="796925"/>
    <lineage>
        <taxon>Eukaryota</taxon>
        <taxon>Fungi</taxon>
        <taxon>Fungi incertae sedis</taxon>
        <taxon>Zoopagomycota</taxon>
        <taxon>Entomophthoromycotina</taxon>
        <taxon>Entomophthoromycetes</taxon>
        <taxon>Entomophthorales</taxon>
        <taxon>Ancylistaceae</taxon>
        <taxon>Conidiobolus</taxon>
    </lineage>
</organism>
<dbReference type="SUPFAM" id="SSF49785">
    <property type="entry name" value="Galactose-binding domain-like"/>
    <property type="match status" value="1"/>
</dbReference>
<evidence type="ECO:0000259" key="5">
    <source>
        <dbReference type="Pfam" id="PF08547"/>
    </source>
</evidence>
<dbReference type="STRING" id="796925.A0A137PAR4"/>
<evidence type="ECO:0000313" key="6">
    <source>
        <dbReference type="EMBL" id="KXN72103.1"/>
    </source>
</evidence>
<dbReference type="EMBL" id="KQ964460">
    <property type="protein sequence ID" value="KXN72103.1"/>
    <property type="molecule type" value="Genomic_DNA"/>
</dbReference>
<evidence type="ECO:0000313" key="7">
    <source>
        <dbReference type="Proteomes" id="UP000070444"/>
    </source>
</evidence>
<reference evidence="6 7" key="1">
    <citation type="journal article" date="2015" name="Genome Biol. Evol.">
        <title>Phylogenomic analyses indicate that early fungi evolved digesting cell walls of algal ancestors of land plants.</title>
        <authorList>
            <person name="Chang Y."/>
            <person name="Wang S."/>
            <person name="Sekimoto S."/>
            <person name="Aerts A.L."/>
            <person name="Choi C."/>
            <person name="Clum A."/>
            <person name="LaButti K.M."/>
            <person name="Lindquist E.A."/>
            <person name="Yee Ngan C."/>
            <person name="Ohm R.A."/>
            <person name="Salamov A.A."/>
            <person name="Grigoriev I.V."/>
            <person name="Spatafora J.W."/>
            <person name="Berbee M.L."/>
        </authorList>
    </citation>
    <scope>NUCLEOTIDE SEQUENCE [LARGE SCALE GENOMIC DNA]</scope>
    <source>
        <strain evidence="6 7">NRRL 28638</strain>
    </source>
</reference>
<comment type="subcellular location">
    <subcellularLocation>
        <location evidence="1">Mitochondrion</location>
    </subcellularLocation>
</comment>
<proteinExistence type="inferred from homology"/>
<dbReference type="InterPro" id="IPR013857">
    <property type="entry name" value="NADH-UbQ_OxRdtase-assoc_prot30"/>
</dbReference>
<name>A0A137PAR4_CONC2</name>
<comment type="similarity">
    <text evidence="2">Belongs to the CIA30 family.</text>
</comment>
<dbReference type="AlphaFoldDB" id="A0A137PAR4"/>
<evidence type="ECO:0000256" key="1">
    <source>
        <dbReference type="ARBA" id="ARBA00004173"/>
    </source>
</evidence>
<dbReference type="GO" id="GO:0006120">
    <property type="term" value="P:mitochondrial electron transport, NADH to ubiquinone"/>
    <property type="evidence" value="ECO:0007669"/>
    <property type="project" value="TreeGrafter"/>
</dbReference>
<dbReference type="PANTHER" id="PTHR13194:SF18">
    <property type="entry name" value="COMPLEX I INTERMEDIATE-ASSOCIATED PROTEIN 30, MITOCHONDRIAL"/>
    <property type="match status" value="1"/>
</dbReference>
<dbReference type="InterPro" id="IPR008979">
    <property type="entry name" value="Galactose-bd-like_sf"/>
</dbReference>
<feature type="domain" description="NADH:ubiquinone oxidoreductase intermediate-associated protein 30" evidence="5">
    <location>
        <begin position="39"/>
        <end position="204"/>
    </location>
</feature>
<accession>A0A137PAR4</accession>